<dbReference type="InterPro" id="IPR027417">
    <property type="entry name" value="P-loop_NTPase"/>
</dbReference>
<keyword evidence="4" id="KW-1278">Translocase</keyword>
<dbReference type="SUPFAM" id="SSF52540">
    <property type="entry name" value="P-loop containing nucleoside triphosphate hydrolases"/>
    <property type="match status" value="1"/>
</dbReference>
<dbReference type="PANTHER" id="PTHR42794:SF1">
    <property type="entry name" value="HEMIN IMPORT ATP-BINDING PROTEIN HMUV"/>
    <property type="match status" value="1"/>
</dbReference>
<dbReference type="InterPro" id="IPR003439">
    <property type="entry name" value="ABC_transporter-like_ATP-bd"/>
</dbReference>
<dbReference type="Pfam" id="PF00005">
    <property type="entry name" value="ABC_tran"/>
    <property type="match status" value="1"/>
</dbReference>
<dbReference type="PANTHER" id="PTHR42794">
    <property type="entry name" value="HEMIN IMPORT ATP-BINDING PROTEIN HMUV"/>
    <property type="match status" value="1"/>
</dbReference>
<name>A0ABT9CDJ5_9BACL</name>
<dbReference type="Gene3D" id="3.40.50.300">
    <property type="entry name" value="P-loop containing nucleotide triphosphate hydrolases"/>
    <property type="match status" value="1"/>
</dbReference>
<keyword evidence="2" id="KW-0547">Nucleotide-binding</keyword>
<dbReference type="PROSITE" id="PS00211">
    <property type="entry name" value="ABC_TRANSPORTER_1"/>
    <property type="match status" value="1"/>
</dbReference>
<evidence type="ECO:0000256" key="2">
    <source>
        <dbReference type="ARBA" id="ARBA00022741"/>
    </source>
</evidence>
<feature type="domain" description="ABC transporter" evidence="5">
    <location>
        <begin position="13"/>
        <end position="252"/>
    </location>
</feature>
<evidence type="ECO:0000259" key="5">
    <source>
        <dbReference type="PROSITE" id="PS50893"/>
    </source>
</evidence>
<keyword evidence="1" id="KW-0813">Transport</keyword>
<dbReference type="CDD" id="cd03214">
    <property type="entry name" value="ABC_Iron-Siderophores_B12_Hemin"/>
    <property type="match status" value="1"/>
</dbReference>
<dbReference type="PROSITE" id="PS50893">
    <property type="entry name" value="ABC_TRANSPORTER_2"/>
    <property type="match status" value="1"/>
</dbReference>
<evidence type="ECO:0000256" key="3">
    <source>
        <dbReference type="ARBA" id="ARBA00022840"/>
    </source>
</evidence>
<dbReference type="InterPro" id="IPR003593">
    <property type="entry name" value="AAA+_ATPase"/>
</dbReference>
<dbReference type="RefSeq" id="WP_305024530.1">
    <property type="nucleotide sequence ID" value="NZ_JAUQTB010000006.1"/>
</dbReference>
<dbReference type="GO" id="GO:0005524">
    <property type="term" value="F:ATP binding"/>
    <property type="evidence" value="ECO:0007669"/>
    <property type="project" value="UniProtKB-KW"/>
</dbReference>
<dbReference type="InterPro" id="IPR017871">
    <property type="entry name" value="ABC_transporter-like_CS"/>
</dbReference>
<evidence type="ECO:0000313" key="6">
    <source>
        <dbReference type="EMBL" id="MDO7907334.1"/>
    </source>
</evidence>
<comment type="caution">
    <text evidence="6">The sequence shown here is derived from an EMBL/GenBank/DDBJ whole genome shotgun (WGS) entry which is preliminary data.</text>
</comment>
<dbReference type="EMBL" id="JAUQTB010000006">
    <property type="protein sequence ID" value="MDO7907334.1"/>
    <property type="molecule type" value="Genomic_DNA"/>
</dbReference>
<evidence type="ECO:0000256" key="1">
    <source>
        <dbReference type="ARBA" id="ARBA00022448"/>
    </source>
</evidence>
<dbReference type="SMART" id="SM00382">
    <property type="entry name" value="AAA"/>
    <property type="match status" value="1"/>
</dbReference>
<evidence type="ECO:0000313" key="7">
    <source>
        <dbReference type="Proteomes" id="UP001240171"/>
    </source>
</evidence>
<organism evidence="6 7">
    <name type="scientific">Paenibacillus lacisoli</name>
    <dbReference type="NCBI Taxonomy" id="3064525"/>
    <lineage>
        <taxon>Bacteria</taxon>
        <taxon>Bacillati</taxon>
        <taxon>Bacillota</taxon>
        <taxon>Bacilli</taxon>
        <taxon>Bacillales</taxon>
        <taxon>Paenibacillaceae</taxon>
        <taxon>Paenibacillus</taxon>
    </lineage>
</organism>
<keyword evidence="3 6" id="KW-0067">ATP-binding</keyword>
<gene>
    <name evidence="6" type="ORF">Q5741_13050</name>
</gene>
<reference evidence="6 7" key="1">
    <citation type="submission" date="2023-07" db="EMBL/GenBank/DDBJ databases">
        <title>Paenibacillus sp. JX-17 nov. isolated from soil.</title>
        <authorList>
            <person name="Wan Y."/>
            <person name="Liu B."/>
        </authorList>
    </citation>
    <scope>NUCLEOTIDE SEQUENCE [LARGE SCALE GENOMIC DNA]</scope>
    <source>
        <strain evidence="6 7">JX-17</strain>
    </source>
</reference>
<dbReference type="Proteomes" id="UP001240171">
    <property type="component" value="Unassembled WGS sequence"/>
</dbReference>
<sequence length="285" mass="32209">MNRDEDLSAAPLLEARQLSQTYGDTYALQQLDWSIREGEWWGIIGPNGSGKSTLIKFLSGVESPTSGEVLLGGRSITAYSRRELSRRIAVLQQDAIPPAGYTVREVIEMGRYPYQNWLGRERSDERRVGQLINDIMERLGLAELGQRKLDELSGGQRQRVALAKVMAQEPSILLLDEPTTFLDVHYQMQLMDLLAQWRQEQGITIAAVLHDLNLAALFCDRLLLLKEGQFRGNGTPREMLTPDQISDVFRIQPAIIEHPDDGIPQLLLRRQVSDSQIETDKEVES</sequence>
<protein>
    <submittedName>
        <fullName evidence="6">ABC transporter ATP-binding protein</fullName>
    </submittedName>
</protein>
<evidence type="ECO:0000256" key="4">
    <source>
        <dbReference type="ARBA" id="ARBA00022967"/>
    </source>
</evidence>
<keyword evidence="7" id="KW-1185">Reference proteome</keyword>
<proteinExistence type="predicted"/>
<accession>A0ABT9CDJ5</accession>